<sequence length="326" mass="37466">MPRIWIPRRHRASLTIGVSDNLKLSPLDQTILDRLRSEAQDHGMSNIATLAAPRASTVTIEPTGEAFGAIVHGIEWDEPDEATVFEITRALRRHLLLVFRGQESPSHDQLDTFFRRFGRLMSETYDGSFHYSTFSADEAEQIHRTDHFNYVVNTDDGQTELVWHCDHFQRPQYKVLSVLEAIEFGQGAVPTMFRDMYTAYEMLPLEKRGPLEHKQTVNLDPRKRDLTKWPRLADSMHPVFASHPHSGRRTLYVNEFTHRIAGMPMEESDAAIADLLAHAERTAPVYTHKWQVGDICIWDNVGLQHRRDAMESGVPRRLRVYEGVAE</sequence>
<name>A0A5D9CCA9_9SPHN</name>
<dbReference type="PANTHER" id="PTHR43779:SF3">
    <property type="entry name" value="(3R)-3-[(CARBOXYMETHYL)AMINO]FATTY ACID OXYGENASE_DECARBOXYLASE"/>
    <property type="match status" value="1"/>
</dbReference>
<keyword evidence="8" id="KW-1185">Reference proteome</keyword>
<dbReference type="Proteomes" id="UP000322077">
    <property type="component" value="Unassembled WGS sequence"/>
</dbReference>
<dbReference type="Pfam" id="PF02668">
    <property type="entry name" value="TauD"/>
    <property type="match status" value="1"/>
</dbReference>
<comment type="caution">
    <text evidence="7">The sequence shown here is derived from an EMBL/GenBank/DDBJ whole genome shotgun (WGS) entry which is preliminary data.</text>
</comment>
<dbReference type="GO" id="GO:0016706">
    <property type="term" value="F:2-oxoglutarate-dependent dioxygenase activity"/>
    <property type="evidence" value="ECO:0007669"/>
    <property type="project" value="UniProtKB-ARBA"/>
</dbReference>
<reference evidence="7 8" key="1">
    <citation type="submission" date="2019-08" db="EMBL/GenBank/DDBJ databases">
        <authorList>
            <person name="Wang G."/>
            <person name="Xu Z."/>
        </authorList>
    </citation>
    <scope>NUCLEOTIDE SEQUENCE [LARGE SCALE GENOMIC DNA]</scope>
    <source>
        <strain evidence="7 8">ZX</strain>
    </source>
</reference>
<dbReference type="EMBL" id="VTOU01000001">
    <property type="protein sequence ID" value="TZG29384.1"/>
    <property type="molecule type" value="Genomic_DNA"/>
</dbReference>
<evidence type="ECO:0000259" key="6">
    <source>
        <dbReference type="Pfam" id="PF02668"/>
    </source>
</evidence>
<keyword evidence="2" id="KW-0479">Metal-binding</keyword>
<dbReference type="InterPro" id="IPR003819">
    <property type="entry name" value="TauD/TfdA-like"/>
</dbReference>
<accession>A0A5D9CCA9</accession>
<keyword evidence="4" id="KW-0560">Oxidoreductase</keyword>
<keyword evidence="5" id="KW-0408">Iron</keyword>
<evidence type="ECO:0000313" key="8">
    <source>
        <dbReference type="Proteomes" id="UP000322077"/>
    </source>
</evidence>
<evidence type="ECO:0000256" key="2">
    <source>
        <dbReference type="ARBA" id="ARBA00022723"/>
    </source>
</evidence>
<dbReference type="AlphaFoldDB" id="A0A5D9CCA9"/>
<comment type="similarity">
    <text evidence="1">Belongs to the TfdA dioxygenase family.</text>
</comment>
<keyword evidence="3 7" id="KW-0223">Dioxygenase</keyword>
<dbReference type="Gene3D" id="3.60.130.10">
    <property type="entry name" value="Clavaminate synthase-like"/>
    <property type="match status" value="1"/>
</dbReference>
<gene>
    <name evidence="7" type="ORF">FYJ91_04470</name>
</gene>
<evidence type="ECO:0000256" key="5">
    <source>
        <dbReference type="ARBA" id="ARBA00023004"/>
    </source>
</evidence>
<dbReference type="PANTHER" id="PTHR43779">
    <property type="entry name" value="DIOXYGENASE RV0097-RELATED"/>
    <property type="match status" value="1"/>
</dbReference>
<evidence type="ECO:0000313" key="7">
    <source>
        <dbReference type="EMBL" id="TZG29384.1"/>
    </source>
</evidence>
<dbReference type="SUPFAM" id="SSF51197">
    <property type="entry name" value="Clavaminate synthase-like"/>
    <property type="match status" value="1"/>
</dbReference>
<proteinExistence type="inferred from homology"/>
<evidence type="ECO:0000256" key="3">
    <source>
        <dbReference type="ARBA" id="ARBA00022964"/>
    </source>
</evidence>
<protein>
    <submittedName>
        <fullName evidence="7">TauD/TfdA family dioxygenase</fullName>
    </submittedName>
</protein>
<feature type="domain" description="TauD/TfdA-like" evidence="6">
    <location>
        <begin position="60"/>
        <end position="319"/>
    </location>
</feature>
<dbReference type="GO" id="GO:0046872">
    <property type="term" value="F:metal ion binding"/>
    <property type="evidence" value="ECO:0007669"/>
    <property type="project" value="UniProtKB-KW"/>
</dbReference>
<dbReference type="InterPro" id="IPR051178">
    <property type="entry name" value="TfdA_dioxygenase"/>
</dbReference>
<evidence type="ECO:0000256" key="1">
    <source>
        <dbReference type="ARBA" id="ARBA00005896"/>
    </source>
</evidence>
<organism evidence="7 8">
    <name type="scientific">Sphingomonas montanisoli</name>
    <dbReference type="NCBI Taxonomy" id="2606412"/>
    <lineage>
        <taxon>Bacteria</taxon>
        <taxon>Pseudomonadati</taxon>
        <taxon>Pseudomonadota</taxon>
        <taxon>Alphaproteobacteria</taxon>
        <taxon>Sphingomonadales</taxon>
        <taxon>Sphingomonadaceae</taxon>
        <taxon>Sphingomonas</taxon>
    </lineage>
</organism>
<dbReference type="InterPro" id="IPR042098">
    <property type="entry name" value="TauD-like_sf"/>
</dbReference>
<evidence type="ECO:0000256" key="4">
    <source>
        <dbReference type="ARBA" id="ARBA00023002"/>
    </source>
</evidence>